<evidence type="ECO:0000313" key="4">
    <source>
        <dbReference type="EMBL" id="SPD73191.1"/>
    </source>
</evidence>
<organism evidence="4">
    <name type="scientific">uncultured Desulfobacterium sp</name>
    <dbReference type="NCBI Taxonomy" id="201089"/>
    <lineage>
        <taxon>Bacteria</taxon>
        <taxon>Pseudomonadati</taxon>
        <taxon>Thermodesulfobacteriota</taxon>
        <taxon>Desulfobacteria</taxon>
        <taxon>Desulfobacterales</taxon>
        <taxon>Desulfobacteriaceae</taxon>
        <taxon>Desulfobacterium</taxon>
        <taxon>environmental samples</taxon>
    </lineage>
</organism>
<keyword evidence="3" id="KW-0998">Cell outer membrane</keyword>
<dbReference type="Pfam" id="PF10082">
    <property type="entry name" value="BBP2_2"/>
    <property type="match status" value="1"/>
</dbReference>
<evidence type="ECO:0000256" key="1">
    <source>
        <dbReference type="ARBA" id="ARBA00004442"/>
    </source>
</evidence>
<keyword evidence="2" id="KW-0472">Membrane</keyword>
<proteinExistence type="predicted"/>
<evidence type="ECO:0000256" key="3">
    <source>
        <dbReference type="ARBA" id="ARBA00023237"/>
    </source>
</evidence>
<dbReference type="GO" id="GO:0009279">
    <property type="term" value="C:cell outer membrane"/>
    <property type="evidence" value="ECO:0007669"/>
    <property type="project" value="UniProtKB-SubCell"/>
</dbReference>
<evidence type="ECO:0000256" key="2">
    <source>
        <dbReference type="ARBA" id="ARBA00023136"/>
    </source>
</evidence>
<dbReference type="Gene3D" id="2.40.170.20">
    <property type="entry name" value="TonB-dependent receptor, beta-barrel domain"/>
    <property type="match status" value="1"/>
</dbReference>
<comment type="subcellular location">
    <subcellularLocation>
        <location evidence="1">Cell outer membrane</location>
    </subcellularLocation>
</comment>
<dbReference type="SUPFAM" id="SSF56935">
    <property type="entry name" value="Porins"/>
    <property type="match status" value="1"/>
</dbReference>
<protein>
    <submittedName>
        <fullName evidence="4">Uncharacterized protein</fullName>
    </submittedName>
</protein>
<dbReference type="InterPro" id="IPR018759">
    <property type="entry name" value="BBP2_2"/>
</dbReference>
<gene>
    <name evidence="4" type="ORF">PITCH_A1730003</name>
</gene>
<dbReference type="AlphaFoldDB" id="A0A445MV09"/>
<sequence>MKRAFINSTFNIQNSTFLFLALLFFSIPVRATAYDVKFLPSIDIRGEYDDNVLFSRVYETEDFLTRVKPAFTLDYVTELLDIKSKAAVDIFRYVDEDQLDTENQDYGLDAKYQIAERLSLSANGSYVKDTTLESELATTGHLSPRQERKRYGGGTGFTYQLSELSDAGVDYSHSKTVYEYEGYTDYSTDSISLSYNRRLENQLDMLIIQPYYAWYDSTASKVDNYGLSLGWFHPFSETFSITAFGGARYTQTKYMYRIRILETIEDYFDPRYAKVDEKDNSWGGTADISMKKTGETFSISLGYSRDLAYSSYGEPIDTDNIRIGVDKRLTERLRAYLSGGLYFTKSQGKYEDTDERYYNIGPSISYSLTEYHSLRLGYNYEQFLDKISLYDKKADRNRVWLTLQFTFPL</sequence>
<name>A0A445MV09_9BACT</name>
<accession>A0A445MV09</accession>
<reference evidence="4" key="1">
    <citation type="submission" date="2018-01" db="EMBL/GenBank/DDBJ databases">
        <authorList>
            <person name="Regsiter A."/>
            <person name="William W."/>
        </authorList>
    </citation>
    <scope>NUCLEOTIDE SEQUENCE</scope>
    <source>
        <strain evidence="4">TRIP AH-1</strain>
    </source>
</reference>
<dbReference type="EMBL" id="OJIN01000083">
    <property type="protein sequence ID" value="SPD73191.1"/>
    <property type="molecule type" value="Genomic_DNA"/>
</dbReference>
<dbReference type="InterPro" id="IPR036942">
    <property type="entry name" value="Beta-barrel_TonB_sf"/>
</dbReference>